<dbReference type="SUPFAM" id="SSF63829">
    <property type="entry name" value="Calcium-dependent phosphotriesterase"/>
    <property type="match status" value="1"/>
</dbReference>
<dbReference type="AlphaFoldDB" id="A0A9P7V1M0"/>
<dbReference type="Gene3D" id="2.120.10.30">
    <property type="entry name" value="TolB, C-terminal domain"/>
    <property type="match status" value="1"/>
</dbReference>
<gene>
    <name evidence="9" type="ORF">E1B28_000523</name>
</gene>
<comment type="similarity">
    <text evidence="1">Belongs to the paraoxonase family.</text>
</comment>
<name>A0A9P7V1M0_9AGAR</name>
<dbReference type="InterPro" id="IPR011042">
    <property type="entry name" value="6-blade_b-propeller_TolB-like"/>
</dbReference>
<evidence type="ECO:0000256" key="6">
    <source>
        <dbReference type="PIRSR" id="PIRSR602640-2"/>
    </source>
</evidence>
<keyword evidence="4 8" id="KW-0325">Glycoprotein</keyword>
<evidence type="ECO:0000313" key="9">
    <source>
        <dbReference type="EMBL" id="KAG7098598.1"/>
    </source>
</evidence>
<dbReference type="GO" id="GO:0046872">
    <property type="term" value="F:metal ion binding"/>
    <property type="evidence" value="ECO:0007669"/>
    <property type="project" value="UniProtKB-KW"/>
</dbReference>
<dbReference type="Proteomes" id="UP001049176">
    <property type="component" value="Chromosome 1"/>
</dbReference>
<evidence type="ECO:0000256" key="5">
    <source>
        <dbReference type="PIRSR" id="PIRSR602640-1"/>
    </source>
</evidence>
<evidence type="ECO:0000256" key="8">
    <source>
        <dbReference type="PIRSR" id="PIRSR602640-4"/>
    </source>
</evidence>
<comment type="caution">
    <text evidence="9">The sequence shown here is derived from an EMBL/GenBank/DDBJ whole genome shotgun (WGS) entry which is preliminary data.</text>
</comment>
<dbReference type="Pfam" id="PF01731">
    <property type="entry name" value="Arylesterase"/>
    <property type="match status" value="1"/>
</dbReference>
<dbReference type="EMBL" id="CM032181">
    <property type="protein sequence ID" value="KAG7098598.1"/>
    <property type="molecule type" value="Genomic_DNA"/>
</dbReference>
<accession>A0A9P7V1M0</accession>
<feature type="disulfide bond" description="In form B" evidence="7">
    <location>
        <begin position="46"/>
        <end position="385"/>
    </location>
</feature>
<keyword evidence="3 7" id="KW-1015">Disulfide bond</keyword>
<evidence type="ECO:0000256" key="7">
    <source>
        <dbReference type="PIRSR" id="PIRSR602640-3"/>
    </source>
</evidence>
<proteinExistence type="inferred from homology"/>
<dbReference type="InterPro" id="IPR051288">
    <property type="entry name" value="Serum_paraoxonase/arylesterase"/>
</dbReference>
<evidence type="ECO:0000256" key="1">
    <source>
        <dbReference type="ARBA" id="ARBA00008595"/>
    </source>
</evidence>
<evidence type="ECO:0008006" key="11">
    <source>
        <dbReference type="Google" id="ProtNLM"/>
    </source>
</evidence>
<evidence type="ECO:0000256" key="3">
    <source>
        <dbReference type="ARBA" id="ARBA00023157"/>
    </source>
</evidence>
<dbReference type="GO" id="GO:0004064">
    <property type="term" value="F:arylesterase activity"/>
    <property type="evidence" value="ECO:0007669"/>
    <property type="project" value="InterPro"/>
</dbReference>
<keyword evidence="6" id="KW-0106">Calcium</keyword>
<evidence type="ECO:0000256" key="4">
    <source>
        <dbReference type="ARBA" id="ARBA00023180"/>
    </source>
</evidence>
<dbReference type="GeneID" id="66069599"/>
<comment type="PTM">
    <text evidence="8">Glycosylated.</text>
</comment>
<protein>
    <recommendedName>
        <fullName evidence="11">Serum paraoxonase/arylesterase</fullName>
    </recommendedName>
</protein>
<keyword evidence="10" id="KW-1185">Reference proteome</keyword>
<sequence length="387" mass="42708">MTMIAWSVVFSVLAVSVGLYQLYVVPIMDALSIFRIHQPLNNFTNCITIPELQACEKIVLHQPSGKLFLACSTPESRSRWSPSGQDFDAEHRSTEDYVAIFDPRSKEITRLALDKFDSDRGLSVHGMDVVPSSSNPNELFVYLVNHRPPRHGDPRAVGADSAVEIFKTTLTSGKLVHIKTVEDPSIITPNDLIGAMDGKSFYFTNDHAHKVLLLRTLREFFNPATSIGYCHVDDGCKLVAKNMKHLNGIVQAPNGTIYVGSCLGKAVRVYDRQEDNSIVLTDVISYETAIDNLSIDTDGVLWAAGFPNALAMVNYIKHRSTTAPSVSWKLSINTGPSSFYGEKFKIERAFEDSGNLAPGSTTVVHDAQRGLVFMHGMVSPWLTVCKV</sequence>
<keyword evidence="2" id="KW-0378">Hydrolase</keyword>
<feature type="binding site" evidence="6">
    <location>
        <position position="247"/>
    </location>
    <ligand>
        <name>Ca(2+)</name>
        <dbReference type="ChEBI" id="CHEBI:29108"/>
        <label>1</label>
        <note>catalytic</note>
    </ligand>
</feature>
<feature type="binding site" evidence="6">
    <location>
        <position position="190"/>
    </location>
    <ligand>
        <name>Ca(2+)</name>
        <dbReference type="ChEBI" id="CHEBI:29108"/>
        <label>1</label>
        <note>catalytic</note>
    </ligand>
</feature>
<feature type="binding site" evidence="6">
    <location>
        <position position="292"/>
    </location>
    <ligand>
        <name>Ca(2+)</name>
        <dbReference type="ChEBI" id="CHEBI:29108"/>
        <label>1</label>
        <note>catalytic</note>
    </ligand>
</feature>
<feature type="active site" description="Proton acceptor" evidence="5">
    <location>
        <position position="125"/>
    </location>
</feature>
<feature type="binding site" evidence="6">
    <location>
        <position position="191"/>
    </location>
    <ligand>
        <name>Ca(2+)</name>
        <dbReference type="ChEBI" id="CHEBI:29108"/>
        <label>1</label>
        <note>catalytic</note>
    </ligand>
</feature>
<evidence type="ECO:0000313" key="10">
    <source>
        <dbReference type="Proteomes" id="UP001049176"/>
    </source>
</evidence>
<dbReference type="PANTHER" id="PTHR11799">
    <property type="entry name" value="PARAOXONASE"/>
    <property type="match status" value="1"/>
</dbReference>
<evidence type="ECO:0000256" key="2">
    <source>
        <dbReference type="ARBA" id="ARBA00022801"/>
    </source>
</evidence>
<keyword evidence="6" id="KW-0479">Metal-binding</keyword>
<dbReference type="PANTHER" id="PTHR11799:SF12">
    <property type="entry name" value="PARAOXONASE-RELATED"/>
    <property type="match status" value="1"/>
</dbReference>
<comment type="cofactor">
    <cofactor evidence="6">
        <name>Ca(2+)</name>
        <dbReference type="ChEBI" id="CHEBI:29108"/>
    </cofactor>
    <text evidence="6">Binds 2 calcium ions per subunit.</text>
</comment>
<feature type="glycosylation site" description="N-linked (GlcNAc...) asparagine" evidence="8">
    <location>
        <position position="292"/>
    </location>
</feature>
<reference evidence="9" key="1">
    <citation type="journal article" date="2021" name="Genome Biol. Evol.">
        <title>The assembled and annotated genome of the fairy-ring fungus Marasmius oreades.</title>
        <authorList>
            <person name="Hiltunen M."/>
            <person name="Ament-Velasquez S.L."/>
            <person name="Johannesson H."/>
        </authorList>
    </citation>
    <scope>NUCLEOTIDE SEQUENCE</scope>
    <source>
        <strain evidence="9">03SP1</strain>
    </source>
</reference>
<dbReference type="OrthoDB" id="5307922at2759"/>
<feature type="binding site" evidence="6">
    <location>
        <position position="291"/>
    </location>
    <ligand>
        <name>Ca(2+)</name>
        <dbReference type="ChEBI" id="CHEBI:29108"/>
        <label>1</label>
        <note>catalytic</note>
    </ligand>
</feature>
<organism evidence="9 10">
    <name type="scientific">Marasmius oreades</name>
    <name type="common">fairy-ring Marasmius</name>
    <dbReference type="NCBI Taxonomy" id="181124"/>
    <lineage>
        <taxon>Eukaryota</taxon>
        <taxon>Fungi</taxon>
        <taxon>Dikarya</taxon>
        <taxon>Basidiomycota</taxon>
        <taxon>Agaricomycotina</taxon>
        <taxon>Agaricomycetes</taxon>
        <taxon>Agaricomycetidae</taxon>
        <taxon>Agaricales</taxon>
        <taxon>Marasmiineae</taxon>
        <taxon>Marasmiaceae</taxon>
        <taxon>Marasmius</taxon>
    </lineage>
</organism>
<dbReference type="RefSeq" id="XP_043015068.1">
    <property type="nucleotide sequence ID" value="XM_043146366.1"/>
</dbReference>
<dbReference type="KEGG" id="more:E1B28_000523"/>
<dbReference type="InterPro" id="IPR002640">
    <property type="entry name" value="Arylesterase"/>
</dbReference>